<dbReference type="PANTHER" id="PTHR12613:SF0">
    <property type="entry name" value="ERO1-LIKE PROTEIN"/>
    <property type="match status" value="1"/>
</dbReference>
<dbReference type="EMBL" id="FO082272">
    <property type="protein sequence ID" value="CCO66290.1"/>
    <property type="molecule type" value="Genomic_DNA"/>
</dbReference>
<dbReference type="GO" id="GO:0034975">
    <property type="term" value="P:protein folding in endoplasmic reticulum"/>
    <property type="evidence" value="ECO:0007669"/>
    <property type="project" value="InterPro"/>
</dbReference>
<dbReference type="InterPro" id="IPR037192">
    <property type="entry name" value="ERO1-like_sf"/>
</dbReference>
<keyword evidence="20" id="KW-0812">Transmembrane</keyword>
<keyword evidence="11" id="KW-0560">Oxidoreductase</keyword>
<feature type="region of interest" description="Disordered" evidence="19">
    <location>
        <begin position="1"/>
        <end position="29"/>
    </location>
</feature>
<keyword evidence="6" id="KW-0285">Flavoprotein</keyword>
<evidence type="ECO:0000256" key="13">
    <source>
        <dbReference type="ARBA" id="ARBA00023157"/>
    </source>
</evidence>
<keyword evidence="14" id="KW-0325">Glycoprotein</keyword>
<feature type="region of interest" description="Disordered" evidence="19">
    <location>
        <begin position="209"/>
        <end position="243"/>
    </location>
</feature>
<evidence type="ECO:0000256" key="19">
    <source>
        <dbReference type="SAM" id="MobiDB-lite"/>
    </source>
</evidence>
<comment type="subunit">
    <text evidence="4">May function both as a monomer and a homodimer.</text>
</comment>
<dbReference type="OrthoDB" id="269384at2759"/>
<evidence type="ECO:0000256" key="16">
    <source>
        <dbReference type="PIRSR" id="PIRSR017205-1"/>
    </source>
</evidence>
<evidence type="ECO:0000256" key="15">
    <source>
        <dbReference type="ARBA" id="ARBA00023284"/>
    </source>
</evidence>
<dbReference type="AlphaFoldDB" id="K8F2J1"/>
<gene>
    <name evidence="21" type="ORF">Bathy07g03380</name>
</gene>
<evidence type="ECO:0000256" key="10">
    <source>
        <dbReference type="ARBA" id="ARBA00022982"/>
    </source>
</evidence>
<comment type="cofactor">
    <cofactor evidence="1 17">
        <name>FAD</name>
        <dbReference type="ChEBI" id="CHEBI:57692"/>
    </cofactor>
</comment>
<keyword evidence="8" id="KW-0256">Endoplasmic reticulum</keyword>
<feature type="binding site" evidence="17">
    <location>
        <position position="338"/>
    </location>
    <ligand>
        <name>FAD</name>
        <dbReference type="ChEBI" id="CHEBI:57692"/>
    </ligand>
</feature>
<dbReference type="Pfam" id="PF04137">
    <property type="entry name" value="ERO1"/>
    <property type="match status" value="1"/>
</dbReference>
<evidence type="ECO:0000256" key="9">
    <source>
        <dbReference type="ARBA" id="ARBA00022827"/>
    </source>
</evidence>
<sequence length="553" mass="62011">MEDDGFGGRRRRASPSSPASTKKKKKKKTSSSSSSLLPLLLRIFFLFIFGVVVLFGVVPALLTKNRLLSSKSFSNPFINHHQNNDFVPELTCGAKVVENINEEYLHDVLTELSNQTFFRLFRVDLTRECKFWQNWQNGIKGGGKEGKEEEEGSCSAPPASFGNGKAKPSEDGLYFEESNDKKEVNADVLPKTTMCSLSTEPAGFDDIFGSSSSSSSASSSKASIPRAPFSDPVDTTITSKEDKTTSFIDEEDCSKNQTSPKFWLDICTAPENKDTRKKIEEEEEEHSSYVNLRLNPERWTGYNGSHVWKAIYEENCLKGEKKEDGLCYEERVLYRLLSGMHASVNIHVALHANPPQSEDEEWLPDPARFAQLFENHPERLKNLHFSFVVMLRALRKATPALAKFPTDLGQDTIEDEKTRQLKMKLLDSPQVLGKSCEELFNAFDEARLFNDVGVASEVLVNSGGSDKMQFKDIFRNITEVIDCVACQKCRLHGKLQILGIGTALKILLLPEEVLMNEDVITRSEFVAMINTIAKFSRALMASSHFAKTKNLVL</sequence>
<dbReference type="PANTHER" id="PTHR12613">
    <property type="entry name" value="ERO1-RELATED"/>
    <property type="match status" value="1"/>
</dbReference>
<evidence type="ECO:0000313" key="21">
    <source>
        <dbReference type="EMBL" id="CCO66290.1"/>
    </source>
</evidence>
<evidence type="ECO:0000256" key="3">
    <source>
        <dbReference type="ARBA" id="ARBA00008277"/>
    </source>
</evidence>
<dbReference type="RefSeq" id="XP_007512202.1">
    <property type="nucleotide sequence ID" value="XM_007512140.1"/>
</dbReference>
<evidence type="ECO:0000256" key="20">
    <source>
        <dbReference type="SAM" id="Phobius"/>
    </source>
</evidence>
<dbReference type="eggNOG" id="KOG2608">
    <property type="taxonomic scope" value="Eukaryota"/>
</dbReference>
<feature type="disulfide bond" description="Redox-active" evidence="18">
    <location>
        <begin position="486"/>
        <end position="489"/>
    </location>
</feature>
<feature type="region of interest" description="Disordered" evidence="19">
    <location>
        <begin position="141"/>
        <end position="172"/>
    </location>
</feature>
<dbReference type="KEGG" id="bpg:Bathy07g03380"/>
<keyword evidence="9 17" id="KW-0274">FAD</keyword>
<keyword evidence="5" id="KW-0813">Transport</keyword>
<feature type="binding site" evidence="17">
    <location>
        <position position="341"/>
    </location>
    <ligand>
        <name>FAD</name>
        <dbReference type="ChEBI" id="CHEBI:57692"/>
    </ligand>
</feature>
<feature type="binding site" evidence="17">
    <location>
        <position position="308"/>
    </location>
    <ligand>
        <name>FAD</name>
        <dbReference type="ChEBI" id="CHEBI:57692"/>
    </ligand>
</feature>
<evidence type="ECO:0000256" key="12">
    <source>
        <dbReference type="ARBA" id="ARBA00023136"/>
    </source>
</evidence>
<keyword evidence="7" id="KW-0732">Signal</keyword>
<proteinExistence type="inferred from homology"/>
<evidence type="ECO:0000256" key="5">
    <source>
        <dbReference type="ARBA" id="ARBA00022448"/>
    </source>
</evidence>
<keyword evidence="22" id="KW-1185">Reference proteome</keyword>
<dbReference type="GO" id="GO:0015035">
    <property type="term" value="F:protein-disulfide reductase activity"/>
    <property type="evidence" value="ECO:0007669"/>
    <property type="project" value="InterPro"/>
</dbReference>
<feature type="binding site" evidence="17">
    <location>
        <position position="298"/>
    </location>
    <ligand>
        <name>FAD</name>
        <dbReference type="ChEBI" id="CHEBI:57692"/>
    </ligand>
</feature>
<feature type="binding site" evidence="17">
    <location>
        <position position="300"/>
    </location>
    <ligand>
        <name>FAD</name>
        <dbReference type="ChEBI" id="CHEBI:57692"/>
    </ligand>
</feature>
<keyword evidence="20" id="KW-1133">Transmembrane helix</keyword>
<feature type="compositionally biased region" description="Low complexity" evidence="19">
    <location>
        <begin position="210"/>
        <end position="223"/>
    </location>
</feature>
<feature type="transmembrane region" description="Helical" evidence="20">
    <location>
        <begin position="39"/>
        <end position="62"/>
    </location>
</feature>
<reference evidence="21 22" key="1">
    <citation type="submission" date="2011-10" db="EMBL/GenBank/DDBJ databases">
        <authorList>
            <person name="Genoscope - CEA"/>
        </authorList>
    </citation>
    <scope>NUCLEOTIDE SEQUENCE [LARGE SCALE GENOMIC DNA]</scope>
    <source>
        <strain evidence="21 22">RCC 1105</strain>
    </source>
</reference>
<feature type="active site" evidence="16">
    <location>
        <position position="489"/>
    </location>
</feature>
<evidence type="ECO:0000256" key="7">
    <source>
        <dbReference type="ARBA" id="ARBA00022729"/>
    </source>
</evidence>
<comment type="subcellular location">
    <subcellularLocation>
        <location evidence="2">Endoplasmic reticulum membrane</location>
        <topology evidence="2">Peripheral membrane protein</topology>
        <orientation evidence="2">Lumenal side</orientation>
    </subcellularLocation>
</comment>
<evidence type="ECO:0000256" key="18">
    <source>
        <dbReference type="PIRSR" id="PIRSR017205-3"/>
    </source>
</evidence>
<dbReference type="Proteomes" id="UP000198341">
    <property type="component" value="Chromosome 7"/>
</dbReference>
<evidence type="ECO:0000256" key="11">
    <source>
        <dbReference type="ARBA" id="ARBA00023002"/>
    </source>
</evidence>
<keyword evidence="13 18" id="KW-1015">Disulfide bond</keyword>
<keyword evidence="10" id="KW-0249">Electron transport</keyword>
<comment type="similarity">
    <text evidence="3">Belongs to the EROs family.</text>
</comment>
<dbReference type="InterPro" id="IPR007266">
    <property type="entry name" value="Ero1"/>
</dbReference>
<evidence type="ECO:0000256" key="2">
    <source>
        <dbReference type="ARBA" id="ARBA00004367"/>
    </source>
</evidence>
<evidence type="ECO:0000256" key="14">
    <source>
        <dbReference type="ARBA" id="ARBA00023180"/>
    </source>
</evidence>
<keyword evidence="12 20" id="KW-0472">Membrane</keyword>
<dbReference type="GO" id="GO:0005789">
    <property type="term" value="C:endoplasmic reticulum membrane"/>
    <property type="evidence" value="ECO:0007669"/>
    <property type="project" value="UniProtKB-SubCell"/>
</dbReference>
<dbReference type="SUPFAM" id="SSF110019">
    <property type="entry name" value="ERO1-like"/>
    <property type="match status" value="2"/>
</dbReference>
<keyword evidence="15" id="KW-0676">Redox-active center</keyword>
<dbReference type="GO" id="GO:0071949">
    <property type="term" value="F:FAD binding"/>
    <property type="evidence" value="ECO:0007669"/>
    <property type="project" value="InterPro"/>
</dbReference>
<protein>
    <submittedName>
        <fullName evidence="21">Uncharacterized protein</fullName>
    </submittedName>
</protein>
<evidence type="ECO:0000256" key="4">
    <source>
        <dbReference type="ARBA" id="ARBA00011802"/>
    </source>
</evidence>
<organism evidence="21 22">
    <name type="scientific">Bathycoccus prasinos</name>
    <dbReference type="NCBI Taxonomy" id="41875"/>
    <lineage>
        <taxon>Eukaryota</taxon>
        <taxon>Viridiplantae</taxon>
        <taxon>Chlorophyta</taxon>
        <taxon>Mamiellophyceae</taxon>
        <taxon>Mamiellales</taxon>
        <taxon>Bathycoccaceae</taxon>
        <taxon>Bathycoccus</taxon>
    </lineage>
</organism>
<accession>K8F2J1</accession>
<evidence type="ECO:0000256" key="1">
    <source>
        <dbReference type="ARBA" id="ARBA00001974"/>
    </source>
</evidence>
<evidence type="ECO:0000256" key="6">
    <source>
        <dbReference type="ARBA" id="ARBA00022630"/>
    </source>
</evidence>
<dbReference type="GeneID" id="19014827"/>
<dbReference type="STRING" id="41875.K8F2J1"/>
<dbReference type="GO" id="GO:0016972">
    <property type="term" value="F:thiol oxidase activity"/>
    <property type="evidence" value="ECO:0007669"/>
    <property type="project" value="InterPro"/>
</dbReference>
<dbReference type="PIRSF" id="PIRSF017205">
    <property type="entry name" value="ERO1"/>
    <property type="match status" value="1"/>
</dbReference>
<evidence type="ECO:0000256" key="8">
    <source>
        <dbReference type="ARBA" id="ARBA00022824"/>
    </source>
</evidence>
<feature type="active site" description="Nucleophile" evidence="16">
    <location>
        <position position="486"/>
    </location>
</feature>
<evidence type="ECO:0000256" key="17">
    <source>
        <dbReference type="PIRSR" id="PIRSR017205-2"/>
    </source>
</evidence>
<evidence type="ECO:0000313" key="22">
    <source>
        <dbReference type="Proteomes" id="UP000198341"/>
    </source>
</evidence>
<name>K8F2J1_9CHLO</name>